<protein>
    <recommendedName>
        <fullName evidence="3">Disease resistance R13L4/SHOC-2-like LRR domain-containing protein</fullName>
    </recommendedName>
</protein>
<keyword evidence="1" id="KW-0433">Leucine-rich repeat</keyword>
<proteinExistence type="predicted"/>
<comment type="caution">
    <text evidence="4">The sequence shown here is derived from an EMBL/GenBank/DDBJ whole genome shotgun (WGS) entry which is preliminary data.</text>
</comment>
<dbReference type="AlphaFoldDB" id="A0A7J9IFB3"/>
<dbReference type="InterPro" id="IPR032675">
    <property type="entry name" value="LRR_dom_sf"/>
</dbReference>
<sequence length="195" mass="21760">MVESGWWSNYSNNASECCQWPISCNTAGSITKINISDVPNIEVRDRFGKLNFASFPNLVLLDLSDRPLGGKILHQIGDLSALKYIDLSYCGLYSELPPSLGNLTQLEYLDMLYNDNINGSIPPQLGNLVNLISLNLSANNLTKKIPSELGFLSNLVYLDLHSNKLFGPIPFCWILQNRIRNFSCILSFKLQATIS</sequence>
<evidence type="ECO:0000259" key="3">
    <source>
        <dbReference type="Pfam" id="PF23598"/>
    </source>
</evidence>
<organism evidence="4 5">
    <name type="scientific">Gossypium harknessii</name>
    <dbReference type="NCBI Taxonomy" id="34285"/>
    <lineage>
        <taxon>Eukaryota</taxon>
        <taxon>Viridiplantae</taxon>
        <taxon>Streptophyta</taxon>
        <taxon>Embryophyta</taxon>
        <taxon>Tracheophyta</taxon>
        <taxon>Spermatophyta</taxon>
        <taxon>Magnoliopsida</taxon>
        <taxon>eudicotyledons</taxon>
        <taxon>Gunneridae</taxon>
        <taxon>Pentapetalae</taxon>
        <taxon>rosids</taxon>
        <taxon>malvids</taxon>
        <taxon>Malvales</taxon>
        <taxon>Malvaceae</taxon>
        <taxon>Malvoideae</taxon>
        <taxon>Gossypium</taxon>
    </lineage>
</organism>
<dbReference type="Gene3D" id="3.80.10.10">
    <property type="entry name" value="Ribonuclease Inhibitor"/>
    <property type="match status" value="2"/>
</dbReference>
<dbReference type="EMBL" id="JABFAD010371825">
    <property type="protein sequence ID" value="MBA0820829.1"/>
    <property type="molecule type" value="Genomic_DNA"/>
</dbReference>
<dbReference type="PANTHER" id="PTHR46662">
    <property type="entry name" value="DI-GLUCOSE BINDING PROTEIN WITH LEUCINE-RICH REPEAT DOMAIN-CONTAINING PROTEIN"/>
    <property type="match status" value="1"/>
</dbReference>
<name>A0A7J9IFB3_9ROSI</name>
<gene>
    <name evidence="4" type="ORF">Gohar_021920</name>
</gene>
<dbReference type="OrthoDB" id="2105857at2759"/>
<evidence type="ECO:0000256" key="1">
    <source>
        <dbReference type="ARBA" id="ARBA00022614"/>
    </source>
</evidence>
<keyword evidence="2" id="KW-0677">Repeat</keyword>
<keyword evidence="5" id="KW-1185">Reference proteome</keyword>
<dbReference type="Proteomes" id="UP000593560">
    <property type="component" value="Unassembled WGS sequence"/>
</dbReference>
<evidence type="ECO:0000313" key="4">
    <source>
        <dbReference type="EMBL" id="MBA0820829.1"/>
    </source>
</evidence>
<dbReference type="FunFam" id="3.80.10.10:FF:000383">
    <property type="entry name" value="Leucine-rich repeat receptor protein kinase EMS1"/>
    <property type="match status" value="1"/>
</dbReference>
<dbReference type="SUPFAM" id="SSF52058">
    <property type="entry name" value="L domain-like"/>
    <property type="match status" value="1"/>
</dbReference>
<feature type="domain" description="Disease resistance R13L4/SHOC-2-like LRR" evidence="3">
    <location>
        <begin position="51"/>
        <end position="162"/>
    </location>
</feature>
<dbReference type="InterPro" id="IPR055414">
    <property type="entry name" value="LRR_R13L4/SHOC2-like"/>
</dbReference>
<evidence type="ECO:0000313" key="5">
    <source>
        <dbReference type="Proteomes" id="UP000593560"/>
    </source>
</evidence>
<dbReference type="Pfam" id="PF23598">
    <property type="entry name" value="LRR_14"/>
    <property type="match status" value="1"/>
</dbReference>
<reference evidence="4 5" key="1">
    <citation type="journal article" date="2019" name="Genome Biol. Evol.">
        <title>Insights into the evolution of the New World diploid cottons (Gossypium, subgenus Houzingenia) based on genome sequencing.</title>
        <authorList>
            <person name="Grover C.E."/>
            <person name="Arick M.A. 2nd"/>
            <person name="Thrash A."/>
            <person name="Conover J.L."/>
            <person name="Sanders W.S."/>
            <person name="Peterson D.G."/>
            <person name="Frelichowski J.E."/>
            <person name="Scheffler J.A."/>
            <person name="Scheffler B.E."/>
            <person name="Wendel J.F."/>
        </authorList>
    </citation>
    <scope>NUCLEOTIDE SEQUENCE [LARGE SCALE GENOMIC DNA]</scope>
    <source>
        <strain evidence="4">0</strain>
        <tissue evidence="4">Leaf</tissue>
    </source>
</reference>
<dbReference type="PANTHER" id="PTHR46662:SF110">
    <property type="entry name" value="OS11G0233000 PROTEIN"/>
    <property type="match status" value="1"/>
</dbReference>
<evidence type="ECO:0000256" key="2">
    <source>
        <dbReference type="ARBA" id="ARBA00022737"/>
    </source>
</evidence>
<accession>A0A7J9IFB3</accession>